<gene>
    <name evidence="1" type="ORF">BCR33DRAFT_852159</name>
</gene>
<dbReference type="SUPFAM" id="SSF52047">
    <property type="entry name" value="RNI-like"/>
    <property type="match status" value="1"/>
</dbReference>
<dbReference type="OrthoDB" id="265717at2759"/>
<dbReference type="EMBL" id="MCGO01000031">
    <property type="protein sequence ID" value="ORY41655.1"/>
    <property type="molecule type" value="Genomic_DNA"/>
</dbReference>
<accession>A0A1Y2C5S6</accession>
<evidence type="ECO:0000313" key="1">
    <source>
        <dbReference type="EMBL" id="ORY41655.1"/>
    </source>
</evidence>
<sequence length="226" mass="25070">MSMKDPLHFPSYSSLPFQPSITNEPTTEPLQHYCFLAQITEISFVNRPRVTIDIGNAETAIIESNSRSSPTTFAWTDLKPGNTIAILYATRQPLSDGTIGIRADDLNRVMIFRSGISNLTCYADKLMATPTGSAGWKRINPPIPSFDSRPSKTQPGAQGKYPQGYHQLCHARSLKFLRVNNLIGTIPGTIPSELWTLKTLKHLDLCNGNLTGPLHLSSEYYDAFEL</sequence>
<keyword evidence="2" id="KW-1185">Reference proteome</keyword>
<comment type="caution">
    <text evidence="1">The sequence shown here is derived from an EMBL/GenBank/DDBJ whole genome shotgun (WGS) entry which is preliminary data.</text>
</comment>
<name>A0A1Y2C5S6_9FUNG</name>
<protein>
    <recommendedName>
        <fullName evidence="3">L domain-like protein</fullName>
    </recommendedName>
</protein>
<dbReference type="STRING" id="329046.A0A1Y2C5S6"/>
<dbReference type="Gene3D" id="3.80.10.10">
    <property type="entry name" value="Ribonuclease Inhibitor"/>
    <property type="match status" value="1"/>
</dbReference>
<evidence type="ECO:0008006" key="3">
    <source>
        <dbReference type="Google" id="ProtNLM"/>
    </source>
</evidence>
<organism evidence="1 2">
    <name type="scientific">Rhizoclosmatium globosum</name>
    <dbReference type="NCBI Taxonomy" id="329046"/>
    <lineage>
        <taxon>Eukaryota</taxon>
        <taxon>Fungi</taxon>
        <taxon>Fungi incertae sedis</taxon>
        <taxon>Chytridiomycota</taxon>
        <taxon>Chytridiomycota incertae sedis</taxon>
        <taxon>Chytridiomycetes</taxon>
        <taxon>Chytridiales</taxon>
        <taxon>Chytriomycetaceae</taxon>
        <taxon>Rhizoclosmatium</taxon>
    </lineage>
</organism>
<proteinExistence type="predicted"/>
<dbReference type="InterPro" id="IPR032675">
    <property type="entry name" value="LRR_dom_sf"/>
</dbReference>
<reference evidence="1 2" key="1">
    <citation type="submission" date="2016-07" db="EMBL/GenBank/DDBJ databases">
        <title>Pervasive Adenine N6-methylation of Active Genes in Fungi.</title>
        <authorList>
            <consortium name="DOE Joint Genome Institute"/>
            <person name="Mondo S.J."/>
            <person name="Dannebaum R.O."/>
            <person name="Kuo R.C."/>
            <person name="Labutti K."/>
            <person name="Haridas S."/>
            <person name="Kuo A."/>
            <person name="Salamov A."/>
            <person name="Ahrendt S.R."/>
            <person name="Lipzen A."/>
            <person name="Sullivan W."/>
            <person name="Andreopoulos W.B."/>
            <person name="Clum A."/>
            <person name="Lindquist E."/>
            <person name="Daum C."/>
            <person name="Ramamoorthy G.K."/>
            <person name="Gryganskyi A."/>
            <person name="Culley D."/>
            <person name="Magnuson J.K."/>
            <person name="James T.Y."/>
            <person name="O'Malley M.A."/>
            <person name="Stajich J.E."/>
            <person name="Spatafora J.W."/>
            <person name="Visel A."/>
            <person name="Grigoriev I.V."/>
        </authorList>
    </citation>
    <scope>NUCLEOTIDE SEQUENCE [LARGE SCALE GENOMIC DNA]</scope>
    <source>
        <strain evidence="1 2">JEL800</strain>
    </source>
</reference>
<evidence type="ECO:0000313" key="2">
    <source>
        <dbReference type="Proteomes" id="UP000193642"/>
    </source>
</evidence>
<dbReference type="Proteomes" id="UP000193642">
    <property type="component" value="Unassembled WGS sequence"/>
</dbReference>
<dbReference type="AlphaFoldDB" id="A0A1Y2C5S6"/>